<dbReference type="Pfam" id="PF13391">
    <property type="entry name" value="HNH_2"/>
    <property type="match status" value="1"/>
</dbReference>
<dbReference type="Proteomes" id="UP000807469">
    <property type="component" value="Unassembled WGS sequence"/>
</dbReference>
<dbReference type="OrthoDB" id="2104739at2759"/>
<feature type="non-terminal residue" evidence="2">
    <location>
        <position position="301"/>
    </location>
</feature>
<dbReference type="AlphaFoldDB" id="A0A9P5YRY4"/>
<reference evidence="2" key="1">
    <citation type="submission" date="2020-11" db="EMBL/GenBank/DDBJ databases">
        <authorList>
            <consortium name="DOE Joint Genome Institute"/>
            <person name="Ahrendt S."/>
            <person name="Riley R."/>
            <person name="Andreopoulos W."/>
            <person name="Labutti K."/>
            <person name="Pangilinan J."/>
            <person name="Ruiz-Duenas F.J."/>
            <person name="Barrasa J.M."/>
            <person name="Sanchez-Garcia M."/>
            <person name="Camarero S."/>
            <person name="Miyauchi S."/>
            <person name="Serrano A."/>
            <person name="Linde D."/>
            <person name="Babiker R."/>
            <person name="Drula E."/>
            <person name="Ayuso-Fernandez I."/>
            <person name="Pacheco R."/>
            <person name="Padilla G."/>
            <person name="Ferreira P."/>
            <person name="Barriuso J."/>
            <person name="Kellner H."/>
            <person name="Castanera R."/>
            <person name="Alfaro M."/>
            <person name="Ramirez L."/>
            <person name="Pisabarro A.G."/>
            <person name="Kuo A."/>
            <person name="Tritt A."/>
            <person name="Lipzen A."/>
            <person name="He G."/>
            <person name="Yan M."/>
            <person name="Ng V."/>
            <person name="Cullen D."/>
            <person name="Martin F."/>
            <person name="Rosso M.-N."/>
            <person name="Henrissat B."/>
            <person name="Hibbett D."/>
            <person name="Martinez A.T."/>
            <person name="Grigoriev I.V."/>
        </authorList>
    </citation>
    <scope>NUCLEOTIDE SEQUENCE</scope>
    <source>
        <strain evidence="2">CIRM-BRFM 674</strain>
    </source>
</reference>
<accession>A0A9P5YRY4</accession>
<sequence>PRIYARVLGYLILHGPSEKARETVSQQITTCAGDDIMLQTGEFYFNHLLRLFKRNKGPIPSPTPHPSSATFNIAKAAIMQTLDEAPTDHKTAKKAALKRDGYKCLLSGNYDFYSVEEDDKLKAIMQTEEMSPIFTECAHIFPESTNVNISDTSRRNKREYSANVWTIMHCFGFYTIPHDLNGRNIHRLENVITMCSGGHNAFDNLKLWFEPAANAGPDTYSVHTPDSSMYPRYFKRNVTFSTPDKDKYPLPSSVYLAIHAACAKVAHLSGAAEEIDILYREMEDSKVMSKDGASVEHIEHV</sequence>
<name>A0A9P5YRY4_9AGAR</name>
<evidence type="ECO:0000313" key="2">
    <source>
        <dbReference type="EMBL" id="KAF9474041.1"/>
    </source>
</evidence>
<evidence type="ECO:0000313" key="3">
    <source>
        <dbReference type="Proteomes" id="UP000807469"/>
    </source>
</evidence>
<gene>
    <name evidence="2" type="ORF">BDN70DRAFT_765011</name>
</gene>
<keyword evidence="3" id="KW-1185">Reference proteome</keyword>
<feature type="domain" description="HNH nuclease" evidence="1">
    <location>
        <begin position="132"/>
        <end position="208"/>
    </location>
</feature>
<feature type="non-terminal residue" evidence="2">
    <location>
        <position position="1"/>
    </location>
</feature>
<protein>
    <recommendedName>
        <fullName evidence="1">HNH nuclease domain-containing protein</fullName>
    </recommendedName>
</protein>
<comment type="caution">
    <text evidence="2">The sequence shown here is derived from an EMBL/GenBank/DDBJ whole genome shotgun (WGS) entry which is preliminary data.</text>
</comment>
<proteinExistence type="predicted"/>
<dbReference type="EMBL" id="MU155400">
    <property type="protein sequence ID" value="KAF9474041.1"/>
    <property type="molecule type" value="Genomic_DNA"/>
</dbReference>
<evidence type="ECO:0000259" key="1">
    <source>
        <dbReference type="Pfam" id="PF13391"/>
    </source>
</evidence>
<organism evidence="2 3">
    <name type="scientific">Pholiota conissans</name>
    <dbReference type="NCBI Taxonomy" id="109636"/>
    <lineage>
        <taxon>Eukaryota</taxon>
        <taxon>Fungi</taxon>
        <taxon>Dikarya</taxon>
        <taxon>Basidiomycota</taxon>
        <taxon>Agaricomycotina</taxon>
        <taxon>Agaricomycetes</taxon>
        <taxon>Agaricomycetidae</taxon>
        <taxon>Agaricales</taxon>
        <taxon>Agaricineae</taxon>
        <taxon>Strophariaceae</taxon>
        <taxon>Pholiota</taxon>
    </lineage>
</organism>
<dbReference type="InterPro" id="IPR003615">
    <property type="entry name" value="HNH_nuc"/>
</dbReference>